<evidence type="ECO:0000256" key="1">
    <source>
        <dbReference type="ARBA" id="ARBA00004173"/>
    </source>
</evidence>
<evidence type="ECO:0000256" key="6">
    <source>
        <dbReference type="ARBA" id="ARBA00023274"/>
    </source>
</evidence>
<feature type="region of interest" description="Disordered" evidence="8">
    <location>
        <begin position="42"/>
        <end position="70"/>
    </location>
</feature>
<dbReference type="PANTHER" id="PTHR12810">
    <property type="entry name" value="MITOCHONDRIAL 28S RIBOSOMAL PROTEIN S29"/>
    <property type="match status" value="1"/>
</dbReference>
<protein>
    <recommendedName>
        <fullName evidence="7">Small ribosomal subunit protein mS29</fullName>
    </recommendedName>
</protein>
<evidence type="ECO:0000256" key="7">
    <source>
        <dbReference type="ARBA" id="ARBA00035140"/>
    </source>
</evidence>
<evidence type="ECO:0000256" key="8">
    <source>
        <dbReference type="SAM" id="MobiDB-lite"/>
    </source>
</evidence>
<reference evidence="9 10" key="1">
    <citation type="submission" date="2014-04" db="EMBL/GenBank/DDBJ databases">
        <authorList>
            <consortium name="DOE Joint Genome Institute"/>
            <person name="Kuo A."/>
            <person name="Kohler A."/>
            <person name="Costa M.D."/>
            <person name="Nagy L.G."/>
            <person name="Floudas D."/>
            <person name="Copeland A."/>
            <person name="Barry K.W."/>
            <person name="Cichocki N."/>
            <person name="Veneault-Fourrey C."/>
            <person name="LaButti K."/>
            <person name="Lindquist E.A."/>
            <person name="Lipzen A."/>
            <person name="Lundell T."/>
            <person name="Morin E."/>
            <person name="Murat C."/>
            <person name="Sun H."/>
            <person name="Tunlid A."/>
            <person name="Henrissat B."/>
            <person name="Grigoriev I.V."/>
            <person name="Hibbett D.S."/>
            <person name="Martin F."/>
            <person name="Nordberg H.P."/>
            <person name="Cantor M.N."/>
            <person name="Hua S.X."/>
        </authorList>
    </citation>
    <scope>NUCLEOTIDE SEQUENCE [LARGE SCALE GENOMIC DNA]</scope>
    <source>
        <strain evidence="9 10">Marx 270</strain>
    </source>
</reference>
<accession>A0A0C3KMW7</accession>
<comment type="subcellular location">
    <subcellularLocation>
        <location evidence="1">Mitochondrion</location>
    </subcellularLocation>
</comment>
<evidence type="ECO:0000256" key="2">
    <source>
        <dbReference type="ARBA" id="ARBA00009863"/>
    </source>
</evidence>
<dbReference type="Pfam" id="PF10236">
    <property type="entry name" value="DAP3"/>
    <property type="match status" value="1"/>
</dbReference>
<keyword evidence="6" id="KW-0687">Ribonucleoprotein</keyword>
<dbReference type="InterPro" id="IPR027417">
    <property type="entry name" value="P-loop_NTPase"/>
</dbReference>
<dbReference type="Proteomes" id="UP000054217">
    <property type="component" value="Unassembled WGS sequence"/>
</dbReference>
<dbReference type="FunCoup" id="A0A0C3KMW7">
    <property type="interactions" value="32"/>
</dbReference>
<evidence type="ECO:0000256" key="5">
    <source>
        <dbReference type="ARBA" id="ARBA00023128"/>
    </source>
</evidence>
<keyword evidence="5" id="KW-0496">Mitochondrion</keyword>
<evidence type="ECO:0000313" key="10">
    <source>
        <dbReference type="Proteomes" id="UP000054217"/>
    </source>
</evidence>
<dbReference type="PANTHER" id="PTHR12810:SF0">
    <property type="entry name" value="SMALL RIBOSOMAL SUBUNIT PROTEIN MS29"/>
    <property type="match status" value="1"/>
</dbReference>
<dbReference type="AlphaFoldDB" id="A0A0C3KMW7"/>
<keyword evidence="3" id="KW-0809">Transit peptide</keyword>
<dbReference type="STRING" id="870435.A0A0C3KMW7"/>
<dbReference type="HOGENOM" id="CLU_042567_0_1_1"/>
<proteinExistence type="inferred from homology"/>
<keyword evidence="10" id="KW-1185">Reference proteome</keyword>
<dbReference type="InterPro" id="IPR019368">
    <property type="entry name" value="Ribosomal_mS29"/>
</dbReference>
<comment type="similarity">
    <text evidence="2">Belongs to the mitochondrion-specific ribosomal protein mS29 family.</text>
</comment>
<dbReference type="EMBL" id="KN831951">
    <property type="protein sequence ID" value="KIO10927.1"/>
    <property type="molecule type" value="Genomic_DNA"/>
</dbReference>
<keyword evidence="4" id="KW-0689">Ribosomal protein</keyword>
<evidence type="ECO:0000313" key="9">
    <source>
        <dbReference type="EMBL" id="KIO10927.1"/>
    </source>
</evidence>
<evidence type="ECO:0000256" key="3">
    <source>
        <dbReference type="ARBA" id="ARBA00022946"/>
    </source>
</evidence>
<dbReference type="InParanoid" id="A0A0C3KMW7"/>
<dbReference type="GO" id="GO:0005763">
    <property type="term" value="C:mitochondrial small ribosomal subunit"/>
    <property type="evidence" value="ECO:0007669"/>
    <property type="project" value="TreeGrafter"/>
</dbReference>
<name>A0A0C3KMW7_PISTI</name>
<sequence>MLPLSSCCRHATRSLLAFSDSNAACVGLPALNTQVRNYAKARPGVVKPSSHGFSKAQKKGKGGELEDTDQAAATKRKRYTAFLPMPVAQLTHPLFETDQRNSQLQLQSFHPEILTEAVISQALAFPQNDKDPSRIFGLPRNLLVEYRILSKPCSVIRGVTIDVINRLDLASQEGSTNHRLVIAGSPGCGKSVLLLQALQYCYMRDWIVLYFPRAISLVNSTTSYAYDPRTQTYAQPVFAYQTLQRLLTVNGPRLEQLRTQAGVEVERRGTVPAGASLADLVKVGTKEQVLAPTVLTAVLSELGKQTAFPVLLAIDDFQAIYCKTKYRDPHYSRIQPYHLSMPRLLLEYASGLKQFARGAVVGALSGTDTTFKLPLELAEVLSLPPTSPSGPYAKRVPELQSYAKGLSRVSVPDALAVSEATELFDVWTRDRAIPAAPNDELFLAKYSESGGNARDFIWKGLLSTLTL</sequence>
<dbReference type="OrthoDB" id="274828at2759"/>
<dbReference type="GO" id="GO:0003735">
    <property type="term" value="F:structural constituent of ribosome"/>
    <property type="evidence" value="ECO:0007669"/>
    <property type="project" value="TreeGrafter"/>
</dbReference>
<organism evidence="9 10">
    <name type="scientific">Pisolithus tinctorius Marx 270</name>
    <dbReference type="NCBI Taxonomy" id="870435"/>
    <lineage>
        <taxon>Eukaryota</taxon>
        <taxon>Fungi</taxon>
        <taxon>Dikarya</taxon>
        <taxon>Basidiomycota</taxon>
        <taxon>Agaricomycotina</taxon>
        <taxon>Agaricomycetes</taxon>
        <taxon>Agaricomycetidae</taxon>
        <taxon>Boletales</taxon>
        <taxon>Sclerodermatineae</taxon>
        <taxon>Pisolithaceae</taxon>
        <taxon>Pisolithus</taxon>
    </lineage>
</organism>
<dbReference type="SUPFAM" id="SSF52540">
    <property type="entry name" value="P-loop containing nucleoside triphosphate hydrolases"/>
    <property type="match status" value="1"/>
</dbReference>
<evidence type="ECO:0000256" key="4">
    <source>
        <dbReference type="ARBA" id="ARBA00022980"/>
    </source>
</evidence>
<gene>
    <name evidence="9" type="ORF">M404DRAFT_995355</name>
</gene>
<reference evidence="10" key="2">
    <citation type="submission" date="2015-01" db="EMBL/GenBank/DDBJ databases">
        <title>Evolutionary Origins and Diversification of the Mycorrhizal Mutualists.</title>
        <authorList>
            <consortium name="DOE Joint Genome Institute"/>
            <consortium name="Mycorrhizal Genomics Consortium"/>
            <person name="Kohler A."/>
            <person name="Kuo A."/>
            <person name="Nagy L.G."/>
            <person name="Floudas D."/>
            <person name="Copeland A."/>
            <person name="Barry K.W."/>
            <person name="Cichocki N."/>
            <person name="Veneault-Fourrey C."/>
            <person name="LaButti K."/>
            <person name="Lindquist E.A."/>
            <person name="Lipzen A."/>
            <person name="Lundell T."/>
            <person name="Morin E."/>
            <person name="Murat C."/>
            <person name="Riley R."/>
            <person name="Ohm R."/>
            <person name="Sun H."/>
            <person name="Tunlid A."/>
            <person name="Henrissat B."/>
            <person name="Grigoriev I.V."/>
            <person name="Hibbett D.S."/>
            <person name="Martin F."/>
        </authorList>
    </citation>
    <scope>NUCLEOTIDE SEQUENCE [LARGE SCALE GENOMIC DNA]</scope>
    <source>
        <strain evidence="10">Marx 270</strain>
    </source>
</reference>